<evidence type="ECO:0000256" key="6">
    <source>
        <dbReference type="ARBA" id="ARBA00022833"/>
    </source>
</evidence>
<dbReference type="OrthoDB" id="9789567at2"/>
<evidence type="ECO:0000256" key="16">
    <source>
        <dbReference type="HAMAP-Rule" id="MF_01633"/>
    </source>
</evidence>
<evidence type="ECO:0000256" key="4">
    <source>
        <dbReference type="ARBA" id="ARBA00022741"/>
    </source>
</evidence>
<dbReference type="PANTHER" id="PTHR42914:SF1">
    <property type="entry name" value="7-CYANO-7-DEAZAGUANINE SYNTHASE"/>
    <property type="match status" value="1"/>
</dbReference>
<comment type="catalytic activity">
    <reaction evidence="11 16">
        <text>7-carboxy-7-carbaguanine + NH4(+) + 2 ATP = 7-cyano-7-carbaguanine + 2 AMP + 2 diphosphate + 2 H(+)</text>
        <dbReference type="Rhea" id="RHEA:27982"/>
        <dbReference type="ChEBI" id="CHEBI:15378"/>
        <dbReference type="ChEBI" id="CHEBI:28938"/>
        <dbReference type="ChEBI" id="CHEBI:30616"/>
        <dbReference type="ChEBI" id="CHEBI:33019"/>
        <dbReference type="ChEBI" id="CHEBI:45075"/>
        <dbReference type="ChEBI" id="CHEBI:61036"/>
        <dbReference type="ChEBI" id="CHEBI:456215"/>
        <dbReference type="EC" id="6.3.4.20"/>
    </reaction>
</comment>
<comment type="function">
    <text evidence="8 16">Catalyzes the ATP-dependent conversion of 7-carboxy-7-deazaguanine (CDG) to 7-cyano-7-deazaguanine (preQ(0)).</text>
</comment>
<comment type="cofactor">
    <cofactor evidence="16">
        <name>Zn(2+)</name>
        <dbReference type="ChEBI" id="CHEBI:29105"/>
    </cofactor>
    <text evidence="16">Binds 1 zinc ion per subunit.</text>
</comment>
<dbReference type="CDD" id="cd01995">
    <property type="entry name" value="QueC-like"/>
    <property type="match status" value="1"/>
</dbReference>
<dbReference type="Gene3D" id="3.40.50.620">
    <property type="entry name" value="HUPs"/>
    <property type="match status" value="1"/>
</dbReference>
<evidence type="ECO:0000256" key="12">
    <source>
        <dbReference type="ARBA" id="ARBA00069440"/>
    </source>
</evidence>
<evidence type="ECO:0000256" key="11">
    <source>
        <dbReference type="ARBA" id="ARBA00047890"/>
    </source>
</evidence>
<reference evidence="17 18" key="1">
    <citation type="submission" date="2019-03" db="EMBL/GenBank/DDBJ databases">
        <title>Freshwater and sediment microbial communities from various areas in North America, analyzing microbe dynamics in response to fracking.</title>
        <authorList>
            <person name="Lamendella R."/>
        </authorList>
    </citation>
    <scope>NUCLEOTIDE SEQUENCE [LARGE SCALE GENOMIC DNA]</scope>
    <source>
        <strain evidence="17 18">74A</strain>
    </source>
</reference>
<dbReference type="RefSeq" id="WP_133040044.1">
    <property type="nucleotide sequence ID" value="NZ_SLWF01000029.1"/>
</dbReference>
<dbReference type="HAMAP" id="MF_01633">
    <property type="entry name" value="QueC"/>
    <property type="match status" value="1"/>
</dbReference>
<feature type="binding site" evidence="16">
    <location>
        <position position="209"/>
    </location>
    <ligand>
        <name>Zn(2+)</name>
        <dbReference type="ChEBI" id="CHEBI:29105"/>
    </ligand>
</feature>
<evidence type="ECO:0000313" key="17">
    <source>
        <dbReference type="EMBL" id="TCN80845.1"/>
    </source>
</evidence>
<dbReference type="PANTHER" id="PTHR42914">
    <property type="entry name" value="7-CYANO-7-DEAZAGUANINE SYNTHASE"/>
    <property type="match status" value="1"/>
</dbReference>
<dbReference type="Pfam" id="PF06508">
    <property type="entry name" value="QueC"/>
    <property type="match status" value="1"/>
</dbReference>
<dbReference type="FunFam" id="3.40.50.620:FF:000017">
    <property type="entry name" value="7-cyano-7-deazaguanine synthase"/>
    <property type="match status" value="1"/>
</dbReference>
<dbReference type="EC" id="6.3.4.20" evidence="10 16"/>
<dbReference type="InterPro" id="IPR018317">
    <property type="entry name" value="QueC"/>
</dbReference>
<dbReference type="UniPathway" id="UPA00391"/>
<keyword evidence="5 16" id="KW-0671">Queuosine biosynthesis</keyword>
<keyword evidence="7 16" id="KW-0067">ATP-binding</keyword>
<name>A0A4R2F3L2_9GAMM</name>
<protein>
    <recommendedName>
        <fullName evidence="12 16">7-cyano-7-deazaguanine synthase</fullName>
        <ecNumber evidence="10 16">6.3.4.20</ecNumber>
    </recommendedName>
    <alternativeName>
        <fullName evidence="15 16">7-cyano-7-carbaguanine synthase</fullName>
    </alternativeName>
    <alternativeName>
        <fullName evidence="14 16">PreQ(0) synthase</fullName>
    </alternativeName>
    <alternativeName>
        <fullName evidence="13 16">Queuosine biosynthesis protein QueC</fullName>
    </alternativeName>
</protein>
<comment type="caution">
    <text evidence="17">The sequence shown here is derived from an EMBL/GenBank/DDBJ whole genome shotgun (WGS) entry which is preliminary data.</text>
</comment>
<dbReference type="Proteomes" id="UP000294832">
    <property type="component" value="Unassembled WGS sequence"/>
</dbReference>
<evidence type="ECO:0000256" key="8">
    <source>
        <dbReference type="ARBA" id="ARBA00037768"/>
    </source>
</evidence>
<evidence type="ECO:0000256" key="15">
    <source>
        <dbReference type="ARBA" id="ARBA00080941"/>
    </source>
</evidence>
<dbReference type="NCBIfam" id="NF008317">
    <property type="entry name" value="PRK11106.1"/>
    <property type="match status" value="1"/>
</dbReference>
<feature type="binding site" evidence="16">
    <location>
        <position position="206"/>
    </location>
    <ligand>
        <name>Zn(2+)</name>
        <dbReference type="ChEBI" id="CHEBI:29105"/>
    </ligand>
</feature>
<dbReference type="EMBL" id="SLWF01000029">
    <property type="protein sequence ID" value="TCN80845.1"/>
    <property type="molecule type" value="Genomic_DNA"/>
</dbReference>
<dbReference type="InterPro" id="IPR014729">
    <property type="entry name" value="Rossmann-like_a/b/a_fold"/>
</dbReference>
<evidence type="ECO:0000256" key="14">
    <source>
        <dbReference type="ARBA" id="ARBA00080406"/>
    </source>
</evidence>
<keyword evidence="2 16" id="KW-0436">Ligase</keyword>
<comment type="similarity">
    <text evidence="9 16">Belongs to the QueC family.</text>
</comment>
<keyword evidence="3 16" id="KW-0479">Metal-binding</keyword>
<evidence type="ECO:0000256" key="5">
    <source>
        <dbReference type="ARBA" id="ARBA00022785"/>
    </source>
</evidence>
<evidence type="ECO:0000256" key="2">
    <source>
        <dbReference type="ARBA" id="ARBA00022598"/>
    </source>
</evidence>
<proteinExistence type="inferred from homology"/>
<evidence type="ECO:0000256" key="10">
    <source>
        <dbReference type="ARBA" id="ARBA00039149"/>
    </source>
</evidence>
<gene>
    <name evidence="16" type="primary">queC</name>
    <name evidence="17" type="ORF">EDC91_12919</name>
</gene>
<keyword evidence="4 16" id="KW-0547">Nucleotide-binding</keyword>
<evidence type="ECO:0000313" key="18">
    <source>
        <dbReference type="Proteomes" id="UP000294832"/>
    </source>
</evidence>
<dbReference type="AlphaFoldDB" id="A0A4R2F3L2"/>
<evidence type="ECO:0000256" key="9">
    <source>
        <dbReference type="ARBA" id="ARBA00037993"/>
    </source>
</evidence>
<comment type="pathway">
    <text evidence="1 16">Purine metabolism; 7-cyano-7-deazaguanine biosynthesis.</text>
</comment>
<evidence type="ECO:0000256" key="13">
    <source>
        <dbReference type="ARBA" id="ARBA00076159"/>
    </source>
</evidence>
<evidence type="ECO:0000256" key="3">
    <source>
        <dbReference type="ARBA" id="ARBA00022723"/>
    </source>
</evidence>
<feature type="binding site" evidence="16">
    <location>
        <position position="197"/>
    </location>
    <ligand>
        <name>Zn(2+)</name>
        <dbReference type="ChEBI" id="CHEBI:29105"/>
    </ligand>
</feature>
<dbReference type="PIRSF" id="PIRSF006293">
    <property type="entry name" value="ExsB"/>
    <property type="match status" value="1"/>
</dbReference>
<dbReference type="GO" id="GO:0016879">
    <property type="term" value="F:ligase activity, forming carbon-nitrogen bonds"/>
    <property type="evidence" value="ECO:0007669"/>
    <property type="project" value="UniProtKB-UniRule"/>
</dbReference>
<keyword evidence="18" id="KW-1185">Reference proteome</keyword>
<feature type="binding site" evidence="16">
    <location>
        <position position="212"/>
    </location>
    <ligand>
        <name>Zn(2+)</name>
        <dbReference type="ChEBI" id="CHEBI:29105"/>
    </ligand>
</feature>
<evidence type="ECO:0000256" key="7">
    <source>
        <dbReference type="ARBA" id="ARBA00022840"/>
    </source>
</evidence>
<dbReference type="NCBIfam" id="TIGR00364">
    <property type="entry name" value="7-cyano-7-deazaguanine synthase QueC"/>
    <property type="match status" value="1"/>
</dbReference>
<feature type="binding site" evidence="16">
    <location>
        <begin position="18"/>
        <end position="28"/>
    </location>
    <ligand>
        <name>ATP</name>
        <dbReference type="ChEBI" id="CHEBI:30616"/>
    </ligand>
</feature>
<dbReference type="GO" id="GO:0008616">
    <property type="term" value="P:tRNA queuosine(34) biosynthetic process"/>
    <property type="evidence" value="ECO:0007669"/>
    <property type="project" value="UniProtKB-UniRule"/>
</dbReference>
<dbReference type="GO" id="GO:0005524">
    <property type="term" value="F:ATP binding"/>
    <property type="evidence" value="ECO:0007669"/>
    <property type="project" value="UniProtKB-UniRule"/>
</dbReference>
<organism evidence="17 18">
    <name type="scientific">Shewanella fodinae</name>
    <dbReference type="NCBI Taxonomy" id="552357"/>
    <lineage>
        <taxon>Bacteria</taxon>
        <taxon>Pseudomonadati</taxon>
        <taxon>Pseudomonadota</taxon>
        <taxon>Gammaproteobacteria</taxon>
        <taxon>Alteromonadales</taxon>
        <taxon>Shewanellaceae</taxon>
        <taxon>Shewanella</taxon>
    </lineage>
</organism>
<sequence length="240" mass="26246">MNTTQPQSPSLSKAVMVFSGGQDSTTCLIQALTQYDEVHAITFNYGQRHIHEIDIARMLASKLGATSHKVMDVSLLNELAISALTRDSIPVSTELMDNGLPNTFVPGRNILFLTLAGIYAYQLGAEAVITGVCETDYSGYPDCRNDFVKALESALVQGMDRPLRLVTPLMWLNKAETWALADKYGKLELVRDQTLTCYNGIEGRGCGECPACKLRQHGLDEYLANKEVVAQQLAAKSPTA</sequence>
<keyword evidence="6 16" id="KW-0862">Zinc</keyword>
<dbReference type="GO" id="GO:0008270">
    <property type="term" value="F:zinc ion binding"/>
    <property type="evidence" value="ECO:0007669"/>
    <property type="project" value="UniProtKB-UniRule"/>
</dbReference>
<dbReference type="SUPFAM" id="SSF52402">
    <property type="entry name" value="Adenine nucleotide alpha hydrolases-like"/>
    <property type="match status" value="1"/>
</dbReference>
<evidence type="ECO:0000256" key="1">
    <source>
        <dbReference type="ARBA" id="ARBA00005061"/>
    </source>
</evidence>
<accession>A0A4R2F3L2</accession>